<dbReference type="EMBL" id="FZNT01000010">
    <property type="protein sequence ID" value="SNR73711.1"/>
    <property type="molecule type" value="Genomic_DNA"/>
</dbReference>
<feature type="domain" description="TonB-dependent receptor plug" evidence="8">
    <location>
        <begin position="115"/>
        <end position="223"/>
    </location>
</feature>
<dbReference type="RefSeq" id="WP_089382683.1">
    <property type="nucleotide sequence ID" value="NZ_FZNT01000010.1"/>
</dbReference>
<evidence type="ECO:0000259" key="8">
    <source>
        <dbReference type="Pfam" id="PF07715"/>
    </source>
</evidence>
<proteinExistence type="inferred from homology"/>
<dbReference type="InterPro" id="IPR036942">
    <property type="entry name" value="Beta-barrel_TonB_sf"/>
</dbReference>
<keyword evidence="2 7" id="KW-0813">Transport</keyword>
<organism evidence="9 10">
    <name type="scientific">Lutibacter agarilyticus</name>
    <dbReference type="NCBI Taxonomy" id="1109740"/>
    <lineage>
        <taxon>Bacteria</taxon>
        <taxon>Pseudomonadati</taxon>
        <taxon>Bacteroidota</taxon>
        <taxon>Flavobacteriia</taxon>
        <taxon>Flavobacteriales</taxon>
        <taxon>Flavobacteriaceae</taxon>
        <taxon>Lutibacter</taxon>
    </lineage>
</organism>
<keyword evidence="3 7" id="KW-1134">Transmembrane beta strand</keyword>
<dbReference type="InterPro" id="IPR008969">
    <property type="entry name" value="CarboxyPept-like_regulatory"/>
</dbReference>
<dbReference type="AlphaFoldDB" id="A0A238YSN1"/>
<dbReference type="OrthoDB" id="9768177at2"/>
<keyword evidence="5 7" id="KW-0472">Membrane</keyword>
<dbReference type="Gene3D" id="2.40.170.20">
    <property type="entry name" value="TonB-dependent receptor, beta-barrel domain"/>
    <property type="match status" value="1"/>
</dbReference>
<keyword evidence="10" id="KW-1185">Reference proteome</keyword>
<dbReference type="Proteomes" id="UP000198384">
    <property type="component" value="Unassembled WGS sequence"/>
</dbReference>
<dbReference type="SUPFAM" id="SSF49464">
    <property type="entry name" value="Carboxypeptidase regulatory domain-like"/>
    <property type="match status" value="1"/>
</dbReference>
<evidence type="ECO:0000256" key="7">
    <source>
        <dbReference type="PROSITE-ProRule" id="PRU01360"/>
    </source>
</evidence>
<comment type="similarity">
    <text evidence="7">Belongs to the TonB-dependent receptor family.</text>
</comment>
<reference evidence="9 10" key="1">
    <citation type="submission" date="2017-06" db="EMBL/GenBank/DDBJ databases">
        <authorList>
            <person name="Kim H.J."/>
            <person name="Triplett B.A."/>
        </authorList>
    </citation>
    <scope>NUCLEOTIDE SEQUENCE [LARGE SCALE GENOMIC DNA]</scope>
    <source>
        <strain evidence="9 10">DSM 29150</strain>
    </source>
</reference>
<dbReference type="SUPFAM" id="SSF56935">
    <property type="entry name" value="Porins"/>
    <property type="match status" value="1"/>
</dbReference>
<name>A0A238YSN1_9FLAO</name>
<dbReference type="NCBIfam" id="TIGR04057">
    <property type="entry name" value="SusC_RagA_signa"/>
    <property type="match status" value="1"/>
</dbReference>
<sequence>MNLKIKLTLLLMLLLNVSLIAQNSYVLKGTVVSNVNDPIPGVSLLIKDSSKGTSTDFDGNFQLEVAVGDILQLSFVGFQTKEIIISGQNNISIQLAEDQNVLEEVVVIGYGKQKKSHLTGAISKVVNESLDQIAVARVDDALTGQVSGVNIAATDGGAGSAPTIRIRGTGSITGDSGPLVVVDGLAMDSDILSSLNMNDIESFEVLKDAASAAIFGSRGGNGVIMITTKSGKDGDTKFSFSTFAGIKEARHSDAYTLTVAETAAAELAANGVLSDQTKYKQLLGVDNPWQNIIFNGGTITSYDLSARGGNEKTKFSTSLNYLHDEGVLLTDDFKKYGLNIKLDTKVTDRFSFGVRVTPTYTRTRRFDGSTHDILRQPSWLPLYLDENTIQYVNTNKAAYADVQVGDYAQQRMFDDYDLVNGMPSTGSGTDISNTSNTNPGAKVLERRRLDLKFKLFSSAYAKLEIIDDLTFKTTFSHFYQNTERSRYQGTKASRNGVAATQMDYSDQNYNKVVTDNYFSYDKTFDKHDLGVILGYAAEYETETYAAIQGTGYDNDNVQTINNATTIAAANQLSWEKTLQSLISRVTYAYDDKYLASFSYRRDGSSVFGSDYKWGNFPAGSIGWRVSEEDFLNNSNVISNLKLRASYGVTGNNSINLYSYSVLNSDVLGNYYPSQALLAAETYNGLGAFNPINIANNELQWERSIEFNPGIDFGFLNGTFTGSLDYYNRKSDQLLLFNPISSTTGFSNALVNLGEVENAGFEFEFRAKIFDKENFRWDASWLSSWNKNTLIDFADSNGQIQNVDTKRAAEWINLEGNPISSFYGWVVDKDIPLEYIKNPYHPVGAEAQDVYVKDLNGDGLIDDDDKAILGDPYPDFIWSFSNNFKIFNFDVAFMFQGSHGAQIRNMGDQYIFNHFNSRQDFDPATTPDQQFIKQKIFTSDIIQDASYIALRNVNIGYNFPQELMEQWGMGSLRIYATGSNLMYLTADDYTGFNPESVDNTSPTTYGYQRAGSPVFRTISMGINLDF</sequence>
<keyword evidence="4 7" id="KW-0812">Transmembrane</keyword>
<accession>A0A238YSN1</accession>
<dbReference type="InterPro" id="IPR012910">
    <property type="entry name" value="Plug_dom"/>
</dbReference>
<dbReference type="Pfam" id="PF07715">
    <property type="entry name" value="Plug"/>
    <property type="match status" value="1"/>
</dbReference>
<gene>
    <name evidence="9" type="ORF">SAMN06265371_110118</name>
</gene>
<dbReference type="GO" id="GO:0009279">
    <property type="term" value="C:cell outer membrane"/>
    <property type="evidence" value="ECO:0007669"/>
    <property type="project" value="UniProtKB-SubCell"/>
</dbReference>
<evidence type="ECO:0000313" key="9">
    <source>
        <dbReference type="EMBL" id="SNR73711.1"/>
    </source>
</evidence>
<evidence type="ECO:0000256" key="4">
    <source>
        <dbReference type="ARBA" id="ARBA00022692"/>
    </source>
</evidence>
<evidence type="ECO:0000256" key="6">
    <source>
        <dbReference type="ARBA" id="ARBA00023237"/>
    </source>
</evidence>
<dbReference type="Pfam" id="PF13715">
    <property type="entry name" value="CarbopepD_reg_2"/>
    <property type="match status" value="1"/>
</dbReference>
<dbReference type="InterPro" id="IPR037066">
    <property type="entry name" value="Plug_dom_sf"/>
</dbReference>
<evidence type="ECO:0000256" key="2">
    <source>
        <dbReference type="ARBA" id="ARBA00022448"/>
    </source>
</evidence>
<comment type="subcellular location">
    <subcellularLocation>
        <location evidence="1 7">Cell outer membrane</location>
        <topology evidence="1 7">Multi-pass membrane protein</topology>
    </subcellularLocation>
</comment>
<dbReference type="InterPro" id="IPR039426">
    <property type="entry name" value="TonB-dep_rcpt-like"/>
</dbReference>
<dbReference type="InterPro" id="IPR023997">
    <property type="entry name" value="TonB-dep_OMP_SusC/RagA_CS"/>
</dbReference>
<dbReference type="InterPro" id="IPR023996">
    <property type="entry name" value="TonB-dep_OMP_SusC/RagA"/>
</dbReference>
<evidence type="ECO:0000256" key="3">
    <source>
        <dbReference type="ARBA" id="ARBA00022452"/>
    </source>
</evidence>
<dbReference type="NCBIfam" id="TIGR04056">
    <property type="entry name" value="OMP_RagA_SusC"/>
    <property type="match status" value="1"/>
</dbReference>
<evidence type="ECO:0000313" key="10">
    <source>
        <dbReference type="Proteomes" id="UP000198384"/>
    </source>
</evidence>
<dbReference type="Gene3D" id="2.170.130.10">
    <property type="entry name" value="TonB-dependent receptor, plug domain"/>
    <property type="match status" value="1"/>
</dbReference>
<dbReference type="PROSITE" id="PS52016">
    <property type="entry name" value="TONB_DEPENDENT_REC_3"/>
    <property type="match status" value="1"/>
</dbReference>
<keyword evidence="6 7" id="KW-0998">Cell outer membrane</keyword>
<evidence type="ECO:0000256" key="1">
    <source>
        <dbReference type="ARBA" id="ARBA00004571"/>
    </source>
</evidence>
<evidence type="ECO:0000256" key="5">
    <source>
        <dbReference type="ARBA" id="ARBA00023136"/>
    </source>
</evidence>
<protein>
    <submittedName>
        <fullName evidence="9">TonB-linked outer membrane protein, SusC/RagA family</fullName>
    </submittedName>
</protein>